<sequence>MQDSVKKRVKEATYLAAEKASSYRVILRYCYIQHERMRQFLFAEEIHAHLQEDATFAEYSLEELQRWKRSAPGSRPPKFWKRAEKLHFSSQRA</sequence>
<evidence type="ECO:0000313" key="2">
    <source>
        <dbReference type="Proteomes" id="UP000198853"/>
    </source>
</evidence>
<dbReference type="EMBL" id="FNEN01000003">
    <property type="protein sequence ID" value="SDI53603.1"/>
    <property type="molecule type" value="Genomic_DNA"/>
</dbReference>
<proteinExistence type="predicted"/>
<protein>
    <submittedName>
        <fullName evidence="1">Uncharacterized protein</fullName>
    </submittedName>
</protein>
<keyword evidence="2" id="KW-1185">Reference proteome</keyword>
<dbReference type="Pfam" id="PF09660">
    <property type="entry name" value="DUF2397"/>
    <property type="match status" value="1"/>
</dbReference>
<name>A0A1G8LDB2_9BACI</name>
<gene>
    <name evidence="1" type="ORF">SAMN04488123_10331</name>
</gene>
<dbReference type="OrthoDB" id="1639410at2"/>
<dbReference type="Proteomes" id="UP000198853">
    <property type="component" value="Unassembled WGS sequence"/>
</dbReference>
<accession>A0A1G8LDB2</accession>
<reference evidence="1 2" key="1">
    <citation type="submission" date="2016-10" db="EMBL/GenBank/DDBJ databases">
        <authorList>
            <person name="de Groot N.N."/>
        </authorList>
    </citation>
    <scope>NUCLEOTIDE SEQUENCE [LARGE SCALE GENOMIC DNA]</scope>
    <source>
        <strain evidence="1 2">DSM 21771</strain>
    </source>
</reference>
<organism evidence="1 2">
    <name type="scientific">Natribacillus halophilus</name>
    <dbReference type="NCBI Taxonomy" id="549003"/>
    <lineage>
        <taxon>Bacteria</taxon>
        <taxon>Bacillati</taxon>
        <taxon>Bacillota</taxon>
        <taxon>Bacilli</taxon>
        <taxon>Bacillales</taxon>
        <taxon>Bacillaceae</taxon>
        <taxon>Natribacillus</taxon>
    </lineage>
</organism>
<dbReference type="AlphaFoldDB" id="A0A1G8LDB2"/>
<evidence type="ECO:0000313" key="1">
    <source>
        <dbReference type="EMBL" id="SDI53603.1"/>
    </source>
</evidence>
<dbReference type="InterPro" id="IPR013493">
    <property type="entry name" value="CHP02677"/>
</dbReference>
<dbReference type="RefSeq" id="WP_090396467.1">
    <property type="nucleotide sequence ID" value="NZ_FNEN01000003.1"/>
</dbReference>